<gene>
    <name evidence="1" type="ORF">OUZ56_010423</name>
</gene>
<dbReference type="Proteomes" id="UP001234178">
    <property type="component" value="Unassembled WGS sequence"/>
</dbReference>
<sequence length="231" mass="25260">MFGSPRSPLLAIRCLNERKADFQSNDPIWLIWLLQDIRLTNLYQDTSQITEWKNPTSLLKYLTAIIEVKLTILSKNTKKTEQQASELTAIFKCDQTKQCAADEGDQTTTHPSQNKLETVVTIEYNKPRGPANSVTELIAAAVKTQTASKVIATQTLSAYLSLTQSVPKSTTPSLGSTIASATNNFGGSGTILVSFPELAKIPQKIALTYKLPNPNSKMAFSLSPTRAAIVK</sequence>
<proteinExistence type="predicted"/>
<dbReference type="EMBL" id="JAOYFB010000037">
    <property type="protein sequence ID" value="KAK4024931.1"/>
    <property type="molecule type" value="Genomic_DNA"/>
</dbReference>
<evidence type="ECO:0000313" key="2">
    <source>
        <dbReference type="Proteomes" id="UP001234178"/>
    </source>
</evidence>
<keyword evidence="2" id="KW-1185">Reference proteome</keyword>
<reference evidence="1 2" key="1">
    <citation type="journal article" date="2023" name="Nucleic Acids Res.">
        <title>The hologenome of Daphnia magna reveals possible DNA methylation and microbiome-mediated evolution of the host genome.</title>
        <authorList>
            <person name="Chaturvedi A."/>
            <person name="Li X."/>
            <person name="Dhandapani V."/>
            <person name="Marshall H."/>
            <person name="Kissane S."/>
            <person name="Cuenca-Cambronero M."/>
            <person name="Asole G."/>
            <person name="Calvet F."/>
            <person name="Ruiz-Romero M."/>
            <person name="Marangio P."/>
            <person name="Guigo R."/>
            <person name="Rago D."/>
            <person name="Mirbahai L."/>
            <person name="Eastwood N."/>
            <person name="Colbourne J.K."/>
            <person name="Zhou J."/>
            <person name="Mallon E."/>
            <person name="Orsini L."/>
        </authorList>
    </citation>
    <scope>NUCLEOTIDE SEQUENCE [LARGE SCALE GENOMIC DNA]</scope>
    <source>
        <strain evidence="1">LRV0_1</strain>
    </source>
</reference>
<evidence type="ECO:0000313" key="1">
    <source>
        <dbReference type="EMBL" id="KAK4024931.1"/>
    </source>
</evidence>
<accession>A0ABR0AIK0</accession>
<name>A0ABR0AIK0_9CRUS</name>
<comment type="caution">
    <text evidence="1">The sequence shown here is derived from an EMBL/GenBank/DDBJ whole genome shotgun (WGS) entry which is preliminary data.</text>
</comment>
<organism evidence="1 2">
    <name type="scientific">Daphnia magna</name>
    <dbReference type="NCBI Taxonomy" id="35525"/>
    <lineage>
        <taxon>Eukaryota</taxon>
        <taxon>Metazoa</taxon>
        <taxon>Ecdysozoa</taxon>
        <taxon>Arthropoda</taxon>
        <taxon>Crustacea</taxon>
        <taxon>Branchiopoda</taxon>
        <taxon>Diplostraca</taxon>
        <taxon>Cladocera</taxon>
        <taxon>Anomopoda</taxon>
        <taxon>Daphniidae</taxon>
        <taxon>Daphnia</taxon>
    </lineage>
</organism>
<protein>
    <submittedName>
        <fullName evidence="1">Uncharacterized protein</fullName>
    </submittedName>
</protein>